<sequence>MLNPAELEGGVNMTTEYLLEQMLNRHNLNQAYLRVKNNKGSYGIDGDEMTIEDVFEYLKVNRD</sequence>
<dbReference type="EMBL" id="CP071249">
    <property type="protein sequence ID" value="UUF07061.1"/>
    <property type="molecule type" value="Genomic_DNA"/>
</dbReference>
<keyword evidence="2" id="KW-1185">Reference proteome</keyword>
<protein>
    <submittedName>
        <fullName evidence="1">Uncharacterized protein</fullName>
    </submittedName>
</protein>
<dbReference type="Proteomes" id="UP001058016">
    <property type="component" value="Chromosome"/>
</dbReference>
<organism evidence="1 2">
    <name type="scientific">Turicibacter bilis</name>
    <dbReference type="NCBI Taxonomy" id="2735723"/>
    <lineage>
        <taxon>Bacteria</taxon>
        <taxon>Bacillati</taxon>
        <taxon>Bacillota</taxon>
        <taxon>Erysipelotrichia</taxon>
        <taxon>Erysipelotrichales</taxon>
        <taxon>Turicibacteraceae</taxon>
        <taxon>Turicibacter</taxon>
    </lineage>
</organism>
<reference evidence="1 2" key="1">
    <citation type="submission" date="2021-03" db="EMBL/GenBank/DDBJ databases">
        <title>Comparative Genomics and Metabolomics in the genus Turicibacter.</title>
        <authorList>
            <person name="Maki J."/>
            <person name="Looft T."/>
        </authorList>
    </citation>
    <scope>NUCLEOTIDE SEQUENCE [LARGE SCALE GENOMIC DNA]</scope>
    <source>
        <strain evidence="1 2">MMM721</strain>
    </source>
</reference>
<accession>A0ABY5JMH2</accession>
<proteinExistence type="predicted"/>
<gene>
    <name evidence="1" type="ORF">J0J69_06080</name>
</gene>
<evidence type="ECO:0000313" key="1">
    <source>
        <dbReference type="EMBL" id="UUF07061.1"/>
    </source>
</evidence>
<dbReference type="RefSeq" id="WP_256637939.1">
    <property type="nucleotide sequence ID" value="NZ_CP071249.1"/>
</dbReference>
<evidence type="ECO:0000313" key="2">
    <source>
        <dbReference type="Proteomes" id="UP001058016"/>
    </source>
</evidence>
<name>A0ABY5JMH2_9FIRM</name>